<feature type="region of interest" description="Disordered" evidence="12">
    <location>
        <begin position="638"/>
        <end position="667"/>
    </location>
</feature>
<dbReference type="GO" id="GO:0005819">
    <property type="term" value="C:spindle"/>
    <property type="evidence" value="ECO:0007669"/>
    <property type="project" value="UniProtKB-SubCell"/>
</dbReference>
<feature type="compositionally biased region" description="Basic residues" evidence="12">
    <location>
        <begin position="1715"/>
        <end position="1724"/>
    </location>
</feature>
<keyword evidence="3" id="KW-0597">Phosphoprotein</keyword>
<feature type="coiled-coil region" evidence="11">
    <location>
        <begin position="694"/>
        <end position="844"/>
    </location>
</feature>
<proteinExistence type="inferred from homology"/>
<accession>A0ABD1J833</accession>
<gene>
    <name evidence="14" type="ORF">ACEWY4_021121</name>
</gene>
<feature type="region of interest" description="Disordered" evidence="12">
    <location>
        <begin position="1326"/>
        <end position="1366"/>
    </location>
</feature>
<feature type="region of interest" description="Disordered" evidence="12">
    <location>
        <begin position="488"/>
        <end position="508"/>
    </location>
</feature>
<comment type="subcellular location">
    <subcellularLocation>
        <location evidence="1">Cytoplasm</location>
        <location evidence="1">Cytoskeleton</location>
        <location evidence="1">Spindle</location>
    </subcellularLocation>
</comment>
<feature type="coiled-coil region" evidence="11">
    <location>
        <begin position="546"/>
        <end position="601"/>
    </location>
</feature>
<evidence type="ECO:0000256" key="2">
    <source>
        <dbReference type="ARBA" id="ARBA00022490"/>
    </source>
</evidence>
<feature type="compositionally biased region" description="Basic and acidic residues" evidence="12">
    <location>
        <begin position="1624"/>
        <end position="1638"/>
    </location>
</feature>
<keyword evidence="8" id="KW-0505">Motor protein</keyword>
<dbReference type="InterPro" id="IPR047149">
    <property type="entry name" value="KIF11-like"/>
</dbReference>
<keyword evidence="2" id="KW-0963">Cytoplasm</keyword>
<evidence type="ECO:0000313" key="15">
    <source>
        <dbReference type="Proteomes" id="UP001591681"/>
    </source>
</evidence>
<dbReference type="Gene3D" id="3.40.850.10">
    <property type="entry name" value="Kinesin motor domain"/>
    <property type="match status" value="1"/>
</dbReference>
<comment type="caution">
    <text evidence="14">The sequence shown here is derived from an EMBL/GenBank/DDBJ whole genome shotgun (WGS) entry which is preliminary data.</text>
</comment>
<evidence type="ECO:0000256" key="5">
    <source>
        <dbReference type="ARBA" id="ARBA00022741"/>
    </source>
</evidence>
<keyword evidence="9" id="KW-0206">Cytoskeleton</keyword>
<protein>
    <recommendedName>
        <fullName evidence="13">Kinesin motor domain-containing protein</fullName>
    </recommendedName>
</protein>
<keyword evidence="4" id="KW-0493">Microtubule</keyword>
<evidence type="ECO:0000256" key="4">
    <source>
        <dbReference type="ARBA" id="ARBA00022701"/>
    </source>
</evidence>
<feature type="compositionally biased region" description="Polar residues" evidence="12">
    <location>
        <begin position="1254"/>
        <end position="1265"/>
    </location>
</feature>
<evidence type="ECO:0000256" key="7">
    <source>
        <dbReference type="ARBA" id="ARBA00023054"/>
    </source>
</evidence>
<organism evidence="14 15">
    <name type="scientific">Coilia grayii</name>
    <name type="common">Gray's grenadier anchovy</name>
    <dbReference type="NCBI Taxonomy" id="363190"/>
    <lineage>
        <taxon>Eukaryota</taxon>
        <taxon>Metazoa</taxon>
        <taxon>Chordata</taxon>
        <taxon>Craniata</taxon>
        <taxon>Vertebrata</taxon>
        <taxon>Euteleostomi</taxon>
        <taxon>Actinopterygii</taxon>
        <taxon>Neopterygii</taxon>
        <taxon>Teleostei</taxon>
        <taxon>Clupei</taxon>
        <taxon>Clupeiformes</taxon>
        <taxon>Clupeoidei</taxon>
        <taxon>Engraulidae</taxon>
        <taxon>Coilinae</taxon>
        <taxon>Coilia</taxon>
    </lineage>
</organism>
<dbReference type="Pfam" id="PF00225">
    <property type="entry name" value="Kinesin"/>
    <property type="match status" value="1"/>
</dbReference>
<dbReference type="GO" id="GO:0005874">
    <property type="term" value="C:microtubule"/>
    <property type="evidence" value="ECO:0007669"/>
    <property type="project" value="UniProtKB-KW"/>
</dbReference>
<feature type="region of interest" description="Disordered" evidence="12">
    <location>
        <begin position="1387"/>
        <end position="1421"/>
    </location>
</feature>
<feature type="compositionally biased region" description="Low complexity" evidence="12">
    <location>
        <begin position="1661"/>
        <end position="1673"/>
    </location>
</feature>
<feature type="region of interest" description="Disordered" evidence="12">
    <location>
        <begin position="929"/>
        <end position="984"/>
    </location>
</feature>
<evidence type="ECO:0000256" key="12">
    <source>
        <dbReference type="SAM" id="MobiDB-lite"/>
    </source>
</evidence>
<feature type="compositionally biased region" description="Polar residues" evidence="12">
    <location>
        <begin position="77"/>
        <end position="86"/>
    </location>
</feature>
<feature type="region of interest" description="Disordered" evidence="12">
    <location>
        <begin position="1495"/>
        <end position="1678"/>
    </location>
</feature>
<dbReference type="GO" id="GO:0005524">
    <property type="term" value="F:ATP binding"/>
    <property type="evidence" value="ECO:0007669"/>
    <property type="project" value="UniProtKB-KW"/>
</dbReference>
<feature type="domain" description="Kinesin motor" evidence="13">
    <location>
        <begin position="1"/>
        <end position="323"/>
    </location>
</feature>
<evidence type="ECO:0000256" key="9">
    <source>
        <dbReference type="ARBA" id="ARBA00023212"/>
    </source>
</evidence>
<evidence type="ECO:0000256" key="3">
    <source>
        <dbReference type="ARBA" id="ARBA00022553"/>
    </source>
</evidence>
<evidence type="ECO:0000256" key="6">
    <source>
        <dbReference type="ARBA" id="ARBA00022840"/>
    </source>
</evidence>
<dbReference type="EMBL" id="JBHFQA010000018">
    <property type="protein sequence ID" value="KAL2083348.1"/>
    <property type="molecule type" value="Genomic_DNA"/>
</dbReference>
<feature type="compositionally biased region" description="Basic and acidic residues" evidence="12">
    <location>
        <begin position="968"/>
        <end position="984"/>
    </location>
</feature>
<dbReference type="PROSITE" id="PS00411">
    <property type="entry name" value="KINESIN_MOTOR_1"/>
    <property type="match status" value="1"/>
</dbReference>
<keyword evidence="6" id="KW-0067">ATP-binding</keyword>
<keyword evidence="5" id="KW-0547">Nucleotide-binding</keyword>
<evidence type="ECO:0000256" key="8">
    <source>
        <dbReference type="ARBA" id="ARBA00023175"/>
    </source>
</evidence>
<dbReference type="InterPro" id="IPR036961">
    <property type="entry name" value="Kinesin_motor_dom_sf"/>
</dbReference>
<sequence>MVYQSNITVLLGTESNEGILPRSLSVIFNSIEGRINTHMSMKPQRCREFIRLSADEQNEEAALKRSLLKLLKESDQKNTSNQSDSKMTSEGSTLSETEGSLMENSFSLELEENTKFSVWVSFCEIYNENIHDLLEPLPNGATRRPVLRLSQDVKGNLFVKDLRWVQVNCADEAFKVMRLGKKNQSFSSTKLNQLSSRSHSIFSIRVMRIDGLSRVKVSELSLCDLAGSERCAKTQNVGDRLKEAGNINTSLLTLGKCISILRYNQQAKVPQLVPFRESKLTHYLQSYFMGRGKACMIVNINQCASMYDETLNVLKFSAVAQKVVVLTTRTIQDVDAVKKGRKVSMIINNADRNYEERKLRRSSLVQWDTSLEDVQEDEDDMEDEDEDEDEEESTVEDTMQDGEDDSLTDLDREAYEEQLEELRKELQKMKSERLLMECRIREEVTKDFSELYTQMEADFSERLEREKAIIEERSEKRLELLKDLVKKNSRHDDDDDEGPLSHDEQSLSLDEMVDSMCSDMGSIRRSVEEVQSCLVTHAPVAPMAMLADLQRKVTELTEELVQSQRLLSDQTSELDKCHKHLEELEETKKKLQVRCEELVATVDKQSETITKEREQVDIVRKEVLTLKAKCTCSGVGGRGFSGDTRKRRQQGQGLDGQPPLKKGAVEGCDSAEFTDPAEVEGQLKVMEAESLLKDAELEQRCQSLEHRIQELNLQLTGHEHTTHTQEAELGEKSALIEKLLQQVQQLQDKVDESSAASVSQQEESERCSQKAQALELELNKLREQLKQQEMMSEQLMQQEVMSQQLRQERSESYSQKAQSLELEISQLREQLKQQEVMSEQLRQKARLQSEQLLHKHSTDTQAHQGIMVTDTSNLEEKVKERQEMEDKQAVLSTKEIELCQREKELSEREARLQLLQGQHHMLCADKEAELEERQGEKEKEEVLRLKEASLSQKEQDLEKKLANMTSHLSEKEEKLAMKDADLSRREEALDRKLAHKEEELSQKEEELAKKLVDGQAELAHREAELQKNMALREVELLQKEEELRSNLSAKEAELSRKGEELEKALVHQGAITTQSEAELSKKEELEKKLADREAELVSREAGLSQKEEELSRLQRSLKEAQERVEEAETAAVQEARRREVERRRELLAVAEEAIAQKDTELKKREQEINRLKEEMTAGADKVQSLTVDLQRREDDSSDLKEKLVDSKKQIQQVQKEISSMRDMEKTLKQKVQDLEKTRTQLQKELSSRDRTIHQLKSSADSQSDETLQLYQKACKDLQAREQAIEDMRLVLTEQEETQTQMDLELEAQLELNQQLTQEVEKLKGLLLRQESRRRGSSPAGGEGEGDPQARQELSQAQEDLKSSNEKYQVDRKRWLDEKMVLIRQAKEAEERRNQEMRRFADERERHGRQQTEMEGLSERLAEREQEMERWRRERDTLVSALEVQLQKLIASNRDKDQQLQRLQCSNASLPLEGEARVEQQQKLLSDREAEILRLKDQLKTSTLPGPSAPAQRPLRESSTQTTIPVEEPEKLLDISAGKPLDSSTLKHTEKTRGSVISQGSSGGYPSVLESSEISTETGRRSRFPRPELEISFSPLQPDRLALKRQGDEEAVTVKITRSGRKRKSNDMEKDAVDSENKKNTRSRTTPKLAMHQEERSPALASIGSHGSQSSPQSGRERKLQKIGDFLQSSPTFLGSKAKKIMGLVSGRSDVDRGSSSKRSKKKLYHPQISAPMDISAHQIIGREPEEKDSDHLIMKRRLRNRIGK</sequence>
<keyword evidence="7 11" id="KW-0175">Coiled coil</keyword>
<dbReference type="Proteomes" id="UP001591681">
    <property type="component" value="Unassembled WGS sequence"/>
</dbReference>
<dbReference type="CDD" id="cd21786">
    <property type="entry name" value="RBD_KIF20B"/>
    <property type="match status" value="1"/>
</dbReference>
<comment type="similarity">
    <text evidence="10">Belongs to the TRAFAC class myosin-kinesin ATPase superfamily. Kinesin family.</text>
</comment>
<evidence type="ECO:0000256" key="10">
    <source>
        <dbReference type="PROSITE-ProRule" id="PRU00283"/>
    </source>
</evidence>
<evidence type="ECO:0000313" key="14">
    <source>
        <dbReference type="EMBL" id="KAL2083348.1"/>
    </source>
</evidence>
<feature type="compositionally biased region" description="Low complexity" evidence="12">
    <location>
        <begin position="88"/>
        <end position="99"/>
    </location>
</feature>
<dbReference type="PROSITE" id="PS50067">
    <property type="entry name" value="KINESIN_MOTOR_2"/>
    <property type="match status" value="1"/>
</dbReference>
<evidence type="ECO:0000259" key="13">
    <source>
        <dbReference type="PROSITE" id="PS50067"/>
    </source>
</evidence>
<feature type="region of interest" description="Disordered" evidence="12">
    <location>
        <begin position="1241"/>
        <end position="1265"/>
    </location>
</feature>
<feature type="region of interest" description="Disordered" evidence="12">
    <location>
        <begin position="74"/>
        <end position="99"/>
    </location>
</feature>
<dbReference type="SMART" id="SM00129">
    <property type="entry name" value="KISc"/>
    <property type="match status" value="1"/>
</dbReference>
<dbReference type="InterPro" id="IPR019821">
    <property type="entry name" value="Kinesin_motor_CS"/>
</dbReference>
<feature type="region of interest" description="Disordered" evidence="12">
    <location>
        <begin position="1706"/>
        <end position="1730"/>
    </location>
</feature>
<dbReference type="PANTHER" id="PTHR47970">
    <property type="entry name" value="KINESIN-LIKE PROTEIN KIF11"/>
    <property type="match status" value="1"/>
</dbReference>
<feature type="compositionally biased region" description="Low complexity" evidence="12">
    <location>
        <begin position="650"/>
        <end position="661"/>
    </location>
</feature>
<name>A0ABD1J833_9TELE</name>
<dbReference type="InterPro" id="IPR001752">
    <property type="entry name" value="Kinesin_motor_dom"/>
</dbReference>
<evidence type="ECO:0000256" key="11">
    <source>
        <dbReference type="SAM" id="Coils"/>
    </source>
</evidence>
<dbReference type="SUPFAM" id="SSF52540">
    <property type="entry name" value="P-loop containing nucleoside triphosphate hydrolases"/>
    <property type="match status" value="1"/>
</dbReference>
<feature type="compositionally biased region" description="Basic and acidic residues" evidence="12">
    <location>
        <begin position="929"/>
        <end position="961"/>
    </location>
</feature>
<dbReference type="PANTHER" id="PTHR47970:SF29">
    <property type="entry name" value="KINESIN FAMILY MEMBER 20B"/>
    <property type="match status" value="1"/>
</dbReference>
<reference evidence="14 15" key="1">
    <citation type="submission" date="2024-09" db="EMBL/GenBank/DDBJ databases">
        <title>A chromosome-level genome assembly of Gray's grenadier anchovy, Coilia grayii.</title>
        <authorList>
            <person name="Fu Z."/>
        </authorList>
    </citation>
    <scope>NUCLEOTIDE SEQUENCE [LARGE SCALE GENOMIC DNA]</scope>
    <source>
        <strain evidence="14">G4</strain>
        <tissue evidence="14">Muscle</tissue>
    </source>
</reference>
<dbReference type="PRINTS" id="PR00380">
    <property type="entry name" value="KINESINHEAVY"/>
</dbReference>
<evidence type="ECO:0000256" key="1">
    <source>
        <dbReference type="ARBA" id="ARBA00004186"/>
    </source>
</evidence>
<dbReference type="InterPro" id="IPR027417">
    <property type="entry name" value="P-loop_NTPase"/>
</dbReference>
<comment type="caution">
    <text evidence="10">Lacks conserved residue(s) required for the propagation of feature annotation.</text>
</comment>
<keyword evidence="15" id="KW-1185">Reference proteome</keyword>
<feature type="region of interest" description="Disordered" evidence="12">
    <location>
        <begin position="370"/>
        <end position="408"/>
    </location>
</feature>